<dbReference type="InterPro" id="IPR050641">
    <property type="entry name" value="RIFMO-like"/>
</dbReference>
<dbReference type="SUPFAM" id="SSF52833">
    <property type="entry name" value="Thioredoxin-like"/>
    <property type="match status" value="1"/>
</dbReference>
<keyword evidence="4" id="KW-0560">Oxidoreductase</keyword>
<dbReference type="Gene3D" id="3.30.9.10">
    <property type="entry name" value="D-Amino Acid Oxidase, subunit A, domain 2"/>
    <property type="match status" value="1"/>
</dbReference>
<dbReference type="InterPro" id="IPR036188">
    <property type="entry name" value="FAD/NAD-bd_sf"/>
</dbReference>
<dbReference type="AlphaFoldDB" id="A0A074XV41"/>
<dbReference type="InterPro" id="IPR012941">
    <property type="entry name" value="Phe_hydrox_C_dim_dom"/>
</dbReference>
<keyword evidence="3" id="KW-0274">FAD</keyword>
<dbReference type="InterPro" id="IPR036249">
    <property type="entry name" value="Thioredoxin-like_sf"/>
</dbReference>
<dbReference type="HOGENOM" id="CLU_009665_9_2_1"/>
<dbReference type="GO" id="GO:0071949">
    <property type="term" value="F:FAD binding"/>
    <property type="evidence" value="ECO:0007669"/>
    <property type="project" value="InterPro"/>
</dbReference>
<dbReference type="Gene3D" id="3.40.30.20">
    <property type="match status" value="1"/>
</dbReference>
<dbReference type="STRING" id="1043002.A0A074XV41"/>
<gene>
    <name evidence="7" type="ORF">M438DRAFT_329797</name>
</gene>
<dbReference type="EMBL" id="KL585022">
    <property type="protein sequence ID" value="KEQ78491.1"/>
    <property type="molecule type" value="Genomic_DNA"/>
</dbReference>
<evidence type="ECO:0000259" key="5">
    <source>
        <dbReference type="Pfam" id="PF01494"/>
    </source>
</evidence>
<dbReference type="GO" id="GO:0016709">
    <property type="term" value="F:oxidoreductase activity, acting on paired donors, with incorporation or reduction of molecular oxygen, NAD(P)H as one donor, and incorporation of one atom of oxygen"/>
    <property type="evidence" value="ECO:0007669"/>
    <property type="project" value="UniProtKB-ARBA"/>
</dbReference>
<evidence type="ECO:0000256" key="3">
    <source>
        <dbReference type="ARBA" id="ARBA00022827"/>
    </source>
</evidence>
<organism evidence="7 8">
    <name type="scientific">Aureobasidium pullulans EXF-150</name>
    <dbReference type="NCBI Taxonomy" id="1043002"/>
    <lineage>
        <taxon>Eukaryota</taxon>
        <taxon>Fungi</taxon>
        <taxon>Dikarya</taxon>
        <taxon>Ascomycota</taxon>
        <taxon>Pezizomycotina</taxon>
        <taxon>Dothideomycetes</taxon>
        <taxon>Dothideomycetidae</taxon>
        <taxon>Dothideales</taxon>
        <taxon>Saccotheciaceae</taxon>
        <taxon>Aureobasidium</taxon>
    </lineage>
</organism>
<evidence type="ECO:0000313" key="8">
    <source>
        <dbReference type="Proteomes" id="UP000030706"/>
    </source>
</evidence>
<dbReference type="PANTHER" id="PTHR43004">
    <property type="entry name" value="TRK SYSTEM POTASSIUM UPTAKE PROTEIN"/>
    <property type="match status" value="1"/>
</dbReference>
<dbReference type="Pfam" id="PF07976">
    <property type="entry name" value="Phe_hydrox_dim"/>
    <property type="match status" value="1"/>
</dbReference>
<dbReference type="PANTHER" id="PTHR43004:SF10">
    <property type="entry name" value="2-MONOOXYGENASE, PUTATIVE (AFU_ORTHOLOGUE AFUA_6G11480)-RELATED"/>
    <property type="match status" value="1"/>
</dbReference>
<dbReference type="PRINTS" id="PR00420">
    <property type="entry name" value="RNGMNOXGNASE"/>
</dbReference>
<keyword evidence="2" id="KW-0285">Flavoprotein</keyword>
<dbReference type="SUPFAM" id="SSF54373">
    <property type="entry name" value="FAD-linked reductases, C-terminal domain"/>
    <property type="match status" value="1"/>
</dbReference>
<evidence type="ECO:0000313" key="7">
    <source>
        <dbReference type="EMBL" id="KEQ78491.1"/>
    </source>
</evidence>
<dbReference type="InterPro" id="IPR038220">
    <property type="entry name" value="PHOX_C_sf"/>
</dbReference>
<dbReference type="RefSeq" id="XP_029754678.1">
    <property type="nucleotide sequence ID" value="XM_029903264.1"/>
</dbReference>
<dbReference type="CDD" id="cd02979">
    <property type="entry name" value="PHOX_C"/>
    <property type="match status" value="1"/>
</dbReference>
<dbReference type="GeneID" id="40745570"/>
<dbReference type="OrthoDB" id="1716816at2759"/>
<protein>
    <submittedName>
        <fullName evidence="7">2-polyprenyl-6-methoxyphenol hydroxylase</fullName>
    </submittedName>
</protein>
<evidence type="ECO:0000256" key="4">
    <source>
        <dbReference type="ARBA" id="ARBA00023002"/>
    </source>
</evidence>
<keyword evidence="8" id="KW-1185">Reference proteome</keyword>
<dbReference type="Proteomes" id="UP000030706">
    <property type="component" value="Unassembled WGS sequence"/>
</dbReference>
<reference evidence="7 8" key="1">
    <citation type="journal article" date="2014" name="BMC Genomics">
        <title>Genome sequencing of four Aureobasidium pullulans varieties: biotechnological potential, stress tolerance, and description of new species.</title>
        <authorList>
            <person name="Gostin Ar C."/>
            <person name="Ohm R.A."/>
            <person name="Kogej T."/>
            <person name="Sonjak S."/>
            <person name="Turk M."/>
            <person name="Zajc J."/>
            <person name="Zalar P."/>
            <person name="Grube M."/>
            <person name="Sun H."/>
            <person name="Han J."/>
            <person name="Sharma A."/>
            <person name="Chiniquy J."/>
            <person name="Ngan C.Y."/>
            <person name="Lipzen A."/>
            <person name="Barry K."/>
            <person name="Grigoriev I.V."/>
            <person name="Gunde-Cimerman N."/>
        </authorList>
    </citation>
    <scope>NUCLEOTIDE SEQUENCE [LARGE SCALE GENOMIC DNA]</scope>
    <source>
        <strain evidence="7 8">EXF-150</strain>
    </source>
</reference>
<feature type="domain" description="Phenol hydroxylase-like C-terminal dimerisation" evidence="6">
    <location>
        <begin position="390"/>
        <end position="561"/>
    </location>
</feature>
<dbReference type="SUPFAM" id="SSF51905">
    <property type="entry name" value="FAD/NAD(P)-binding domain"/>
    <property type="match status" value="1"/>
</dbReference>
<sequence length="575" mass="64491">MSIFETEVVICGSGSAGICAAIWLAQAGITFRFLEKNEGPLMIGQADGVACRTVEIFESLNISEELLREAYHVTELTFWSMRGNKLERTGRAPDTPPGLSHLPHVILNQARINELLLDKMYSFNSDQHIDYAHHVKTTRIGMVKDYPVEVIAEHCGQERIFRAKYVLACDGAHSSVRRSLGYKMLGDSSNAIWGVMDIFPKTNFPDIRKKATIHSNSGSIIIIPREGGYMVRFYVQMPAGTDAKQVSLAGLHQRAASILEGYDFEVQHTFWWSAYSIGQRLAEKFSAYDRVFLAGDACHTHSPKAGQGMNVSLQDGYNIGWKLAYILRGKLRPEVLDTYVSERSTVAADLIAFDRSLTQLYTTTQAKSAAENFQDHFLRSAKYMAGLNTRYGESLLIDMKNSDHHSARNVHVGMRFPSAQVIRLSDARPLEFAKTLKSDGRWRIAIFIGDITKQVGADRLRNVTNYLSSVKGPSTEYATPGQDSDFGIELLLLLSGRRVDIELYRDIPALYYPIHKEHGMADINMIFIDDESYHDGHGHAYELFGIDNDHGCVAVIRPDQCEPTTVPLDHLLTRF</sequence>
<proteinExistence type="inferred from homology"/>
<evidence type="ECO:0000259" key="6">
    <source>
        <dbReference type="Pfam" id="PF07976"/>
    </source>
</evidence>
<evidence type="ECO:0000256" key="2">
    <source>
        <dbReference type="ARBA" id="ARBA00022630"/>
    </source>
</evidence>
<dbReference type="Pfam" id="PF01494">
    <property type="entry name" value="FAD_binding_3"/>
    <property type="match status" value="1"/>
</dbReference>
<evidence type="ECO:0000256" key="1">
    <source>
        <dbReference type="ARBA" id="ARBA00007801"/>
    </source>
</evidence>
<dbReference type="InterPro" id="IPR002938">
    <property type="entry name" value="FAD-bd"/>
</dbReference>
<name>A0A074XV41_AURPU</name>
<feature type="domain" description="FAD-binding" evidence="5">
    <location>
        <begin position="5"/>
        <end position="353"/>
    </location>
</feature>
<accession>A0A074XV41</accession>
<dbReference type="Gene3D" id="3.50.50.60">
    <property type="entry name" value="FAD/NAD(P)-binding domain"/>
    <property type="match status" value="1"/>
</dbReference>
<comment type="similarity">
    <text evidence="1">Belongs to the PheA/TfdB FAD monooxygenase family.</text>
</comment>